<protein>
    <submittedName>
        <fullName evidence="1">Uncharacterized protein</fullName>
    </submittedName>
</protein>
<sequence length="130" mass="14473">MIRDLALAAKAACSADDQETLVPLVLQIRDLGLIAQKNGLLALETELPNIKDRFLRLGLQLIIDRTEPENVKDVLDSDIYYNESNGRELLGKIIIREGLLRIQAGDSPRNILICTSIFLGKVDRSSFVNI</sequence>
<evidence type="ECO:0000313" key="2">
    <source>
        <dbReference type="Proteomes" id="UP000830055"/>
    </source>
</evidence>
<gene>
    <name evidence="1" type="ORF">DPPLL_37320</name>
</gene>
<dbReference type="InterPro" id="IPR047055">
    <property type="entry name" value="MotA-like"/>
</dbReference>
<organism evidence="1 2">
    <name type="scientific">Desulfofustis limnaeus</name>
    <dbReference type="NCBI Taxonomy" id="2740163"/>
    <lineage>
        <taxon>Bacteria</taxon>
        <taxon>Pseudomonadati</taxon>
        <taxon>Thermodesulfobacteriota</taxon>
        <taxon>Desulfobulbia</taxon>
        <taxon>Desulfobulbales</taxon>
        <taxon>Desulfocapsaceae</taxon>
        <taxon>Desulfofustis</taxon>
    </lineage>
</organism>
<name>A0ABM7WEF1_9BACT</name>
<dbReference type="PANTHER" id="PTHR30433:SF3">
    <property type="entry name" value="MOTILITY PROTEIN A"/>
    <property type="match status" value="1"/>
</dbReference>
<accession>A0ABM7WEF1</accession>
<reference evidence="1 2" key="1">
    <citation type="submission" date="2022-01" db="EMBL/GenBank/DDBJ databases">
        <title>Desulfofustis limnae sp. nov., a novel mesophilic sulfate-reducing bacterium isolated from marsh soil.</title>
        <authorList>
            <person name="Watanabe M."/>
            <person name="Takahashi A."/>
            <person name="Kojima H."/>
            <person name="Fukui M."/>
        </authorList>
    </citation>
    <scope>NUCLEOTIDE SEQUENCE [LARGE SCALE GENOMIC DNA]</scope>
    <source>
        <strain evidence="1 2">PPLL</strain>
    </source>
</reference>
<evidence type="ECO:0000313" key="1">
    <source>
        <dbReference type="EMBL" id="BDD89367.1"/>
    </source>
</evidence>
<dbReference type="EMBL" id="AP025516">
    <property type="protein sequence ID" value="BDD89367.1"/>
    <property type="molecule type" value="Genomic_DNA"/>
</dbReference>
<dbReference type="Proteomes" id="UP000830055">
    <property type="component" value="Chromosome"/>
</dbReference>
<dbReference type="RefSeq" id="WP_284152674.1">
    <property type="nucleotide sequence ID" value="NZ_AP025516.1"/>
</dbReference>
<keyword evidence="2" id="KW-1185">Reference proteome</keyword>
<proteinExistence type="predicted"/>
<dbReference type="PANTHER" id="PTHR30433">
    <property type="entry name" value="CHEMOTAXIS PROTEIN MOTA"/>
    <property type="match status" value="1"/>
</dbReference>